<dbReference type="EnsemblProtists" id="EOD23036">
    <property type="protein sequence ID" value="EOD23036"/>
    <property type="gene ID" value="EMIHUDRAFT_95628"/>
</dbReference>
<feature type="compositionally biased region" description="Low complexity" evidence="2">
    <location>
        <begin position="249"/>
        <end position="258"/>
    </location>
</feature>
<dbReference type="KEGG" id="ehx:EMIHUDRAFT_95628"/>
<dbReference type="AlphaFoldDB" id="A0A0D3JHQ1"/>
<feature type="compositionally biased region" description="Gly residues" evidence="2">
    <location>
        <begin position="269"/>
        <end position="283"/>
    </location>
</feature>
<dbReference type="RefSeq" id="XP_005775465.1">
    <property type="nucleotide sequence ID" value="XM_005775408.1"/>
</dbReference>
<evidence type="ECO:0000256" key="1">
    <source>
        <dbReference type="SAM" id="Coils"/>
    </source>
</evidence>
<evidence type="ECO:0000313" key="4">
    <source>
        <dbReference type="Proteomes" id="UP000013827"/>
    </source>
</evidence>
<sequence length="290" mass="29445">MWERAVPEEDKHNQKRKRMPATPPVPEEALVLELGATLEELQAAAAAEQEDGADAMGVALAAANEADAQVLLAEEAVERALDELAKATDEAATLRAEAERVAGKMIASAAAHAAAAAAITVSVGDDPHPGFRAKYGAQAPEREGKNRAVPQSAANRTPKAATPRHGSWDKIQSPTTGKAQTRSRSGGAGRPEQPIRAAKAGGRVFGRAGGRACAHAHGQASAGRTPAQASPGGKKPEVVGLGPASTVVRAAAKAAARAGGRRPGRRPGAQGGSQGQGGSGLQEGDGVQHR</sequence>
<keyword evidence="4" id="KW-1185">Reference proteome</keyword>
<reference evidence="3" key="2">
    <citation type="submission" date="2024-10" db="UniProtKB">
        <authorList>
            <consortium name="EnsemblProtists"/>
        </authorList>
    </citation>
    <scope>IDENTIFICATION</scope>
</reference>
<feature type="compositionally biased region" description="Basic and acidic residues" evidence="2">
    <location>
        <begin position="1"/>
        <end position="12"/>
    </location>
</feature>
<dbReference type="PaxDb" id="2903-EOD23036"/>
<feature type="region of interest" description="Disordered" evidence="2">
    <location>
        <begin position="125"/>
        <end position="290"/>
    </location>
</feature>
<feature type="region of interest" description="Disordered" evidence="2">
    <location>
        <begin position="1"/>
        <end position="27"/>
    </location>
</feature>
<name>A0A0D3JHQ1_EMIH1</name>
<proteinExistence type="predicted"/>
<keyword evidence="1" id="KW-0175">Coiled coil</keyword>
<protein>
    <submittedName>
        <fullName evidence="3">Uncharacterized protein</fullName>
    </submittedName>
</protein>
<feature type="compositionally biased region" description="Polar residues" evidence="2">
    <location>
        <begin position="170"/>
        <end position="184"/>
    </location>
</feature>
<evidence type="ECO:0000256" key="2">
    <source>
        <dbReference type="SAM" id="MobiDB-lite"/>
    </source>
</evidence>
<dbReference type="Proteomes" id="UP000013827">
    <property type="component" value="Unassembled WGS sequence"/>
</dbReference>
<feature type="coiled-coil region" evidence="1">
    <location>
        <begin position="31"/>
        <end position="104"/>
    </location>
</feature>
<dbReference type="HOGENOM" id="CLU_961172_0_0_1"/>
<accession>A0A0D3JHQ1</accession>
<dbReference type="GeneID" id="17268583"/>
<organism evidence="3 4">
    <name type="scientific">Emiliania huxleyi (strain CCMP1516)</name>
    <dbReference type="NCBI Taxonomy" id="280463"/>
    <lineage>
        <taxon>Eukaryota</taxon>
        <taxon>Haptista</taxon>
        <taxon>Haptophyta</taxon>
        <taxon>Prymnesiophyceae</taxon>
        <taxon>Isochrysidales</taxon>
        <taxon>Noelaerhabdaceae</taxon>
        <taxon>Emiliania</taxon>
    </lineage>
</organism>
<evidence type="ECO:0000313" key="3">
    <source>
        <dbReference type="EnsemblProtists" id="EOD23036"/>
    </source>
</evidence>
<reference evidence="4" key="1">
    <citation type="journal article" date="2013" name="Nature">
        <title>Pan genome of the phytoplankton Emiliania underpins its global distribution.</title>
        <authorList>
            <person name="Read B.A."/>
            <person name="Kegel J."/>
            <person name="Klute M.J."/>
            <person name="Kuo A."/>
            <person name="Lefebvre S.C."/>
            <person name="Maumus F."/>
            <person name="Mayer C."/>
            <person name="Miller J."/>
            <person name="Monier A."/>
            <person name="Salamov A."/>
            <person name="Young J."/>
            <person name="Aguilar M."/>
            <person name="Claverie J.M."/>
            <person name="Frickenhaus S."/>
            <person name="Gonzalez K."/>
            <person name="Herman E.K."/>
            <person name="Lin Y.C."/>
            <person name="Napier J."/>
            <person name="Ogata H."/>
            <person name="Sarno A.F."/>
            <person name="Shmutz J."/>
            <person name="Schroeder D."/>
            <person name="de Vargas C."/>
            <person name="Verret F."/>
            <person name="von Dassow P."/>
            <person name="Valentin K."/>
            <person name="Van de Peer Y."/>
            <person name="Wheeler G."/>
            <person name="Dacks J.B."/>
            <person name="Delwiche C.F."/>
            <person name="Dyhrman S.T."/>
            <person name="Glockner G."/>
            <person name="John U."/>
            <person name="Richards T."/>
            <person name="Worden A.Z."/>
            <person name="Zhang X."/>
            <person name="Grigoriev I.V."/>
            <person name="Allen A.E."/>
            <person name="Bidle K."/>
            <person name="Borodovsky M."/>
            <person name="Bowler C."/>
            <person name="Brownlee C."/>
            <person name="Cock J.M."/>
            <person name="Elias M."/>
            <person name="Gladyshev V.N."/>
            <person name="Groth M."/>
            <person name="Guda C."/>
            <person name="Hadaegh A."/>
            <person name="Iglesias-Rodriguez M.D."/>
            <person name="Jenkins J."/>
            <person name="Jones B.M."/>
            <person name="Lawson T."/>
            <person name="Leese F."/>
            <person name="Lindquist E."/>
            <person name="Lobanov A."/>
            <person name="Lomsadze A."/>
            <person name="Malik S.B."/>
            <person name="Marsh M.E."/>
            <person name="Mackinder L."/>
            <person name="Mock T."/>
            <person name="Mueller-Roeber B."/>
            <person name="Pagarete A."/>
            <person name="Parker M."/>
            <person name="Probert I."/>
            <person name="Quesneville H."/>
            <person name="Raines C."/>
            <person name="Rensing S.A."/>
            <person name="Riano-Pachon D.M."/>
            <person name="Richier S."/>
            <person name="Rokitta S."/>
            <person name="Shiraiwa Y."/>
            <person name="Soanes D.M."/>
            <person name="van der Giezen M."/>
            <person name="Wahlund T.M."/>
            <person name="Williams B."/>
            <person name="Wilson W."/>
            <person name="Wolfe G."/>
            <person name="Wurch L.L."/>
        </authorList>
    </citation>
    <scope>NUCLEOTIDE SEQUENCE</scope>
</reference>